<feature type="transmembrane region" description="Helical" evidence="7">
    <location>
        <begin position="262"/>
        <end position="283"/>
    </location>
</feature>
<feature type="transmembrane region" description="Helical" evidence="7">
    <location>
        <begin position="219"/>
        <end position="241"/>
    </location>
</feature>
<evidence type="ECO:0000313" key="9">
    <source>
        <dbReference type="Proteomes" id="UP000053558"/>
    </source>
</evidence>
<reference evidence="9" key="1">
    <citation type="journal article" date="2012" name="Science">
        <title>The Paleozoic origin of enzymatic lignin decomposition reconstructed from 31 fungal genomes.</title>
        <authorList>
            <person name="Floudas D."/>
            <person name="Binder M."/>
            <person name="Riley R."/>
            <person name="Barry K."/>
            <person name="Blanchette R.A."/>
            <person name="Henrissat B."/>
            <person name="Martinez A.T."/>
            <person name="Otillar R."/>
            <person name="Spatafora J.W."/>
            <person name="Yadav J.S."/>
            <person name="Aerts A."/>
            <person name="Benoit I."/>
            <person name="Boyd A."/>
            <person name="Carlson A."/>
            <person name="Copeland A."/>
            <person name="Coutinho P.M."/>
            <person name="de Vries R.P."/>
            <person name="Ferreira P."/>
            <person name="Findley K."/>
            <person name="Foster B."/>
            <person name="Gaskell J."/>
            <person name="Glotzer D."/>
            <person name="Gorecki P."/>
            <person name="Heitman J."/>
            <person name="Hesse C."/>
            <person name="Hori C."/>
            <person name="Igarashi K."/>
            <person name="Jurgens J.A."/>
            <person name="Kallen N."/>
            <person name="Kersten P."/>
            <person name="Kohler A."/>
            <person name="Kuees U."/>
            <person name="Kumar T.K.A."/>
            <person name="Kuo A."/>
            <person name="LaButti K."/>
            <person name="Larrondo L.F."/>
            <person name="Lindquist E."/>
            <person name="Ling A."/>
            <person name="Lombard V."/>
            <person name="Lucas S."/>
            <person name="Lundell T."/>
            <person name="Martin R."/>
            <person name="McLaughlin D.J."/>
            <person name="Morgenstern I."/>
            <person name="Morin E."/>
            <person name="Murat C."/>
            <person name="Nagy L.G."/>
            <person name="Nolan M."/>
            <person name="Ohm R.A."/>
            <person name="Patyshakuliyeva A."/>
            <person name="Rokas A."/>
            <person name="Ruiz-Duenas F.J."/>
            <person name="Sabat G."/>
            <person name="Salamov A."/>
            <person name="Samejima M."/>
            <person name="Schmutz J."/>
            <person name="Slot J.C."/>
            <person name="St John F."/>
            <person name="Stenlid J."/>
            <person name="Sun H."/>
            <person name="Sun S."/>
            <person name="Syed K."/>
            <person name="Tsang A."/>
            <person name="Wiebenga A."/>
            <person name="Young D."/>
            <person name="Pisabarro A."/>
            <person name="Eastwood D.C."/>
            <person name="Martin F."/>
            <person name="Cullen D."/>
            <person name="Grigoriev I.V."/>
            <person name="Hibbett D.S."/>
        </authorList>
    </citation>
    <scope>NUCLEOTIDE SEQUENCE [LARGE SCALE GENOMIC DNA]</scope>
    <source>
        <strain evidence="9">RWD-64-598 SS2</strain>
    </source>
</reference>
<evidence type="ECO:0000256" key="7">
    <source>
        <dbReference type="SAM" id="Phobius"/>
    </source>
</evidence>
<dbReference type="PANTHER" id="PTHR11206">
    <property type="entry name" value="MULTIDRUG RESISTANCE PROTEIN"/>
    <property type="match status" value="1"/>
</dbReference>
<feature type="transmembrane region" description="Helical" evidence="7">
    <location>
        <begin position="158"/>
        <end position="175"/>
    </location>
</feature>
<keyword evidence="4 7" id="KW-1133">Transmembrane helix</keyword>
<comment type="similarity">
    <text evidence="2">Belongs to the multi antimicrobial extrusion (MATE) (TC 2.A.66.1) family.</text>
</comment>
<keyword evidence="3 7" id="KW-0812">Transmembrane</keyword>
<dbReference type="GO" id="GO:0016020">
    <property type="term" value="C:membrane"/>
    <property type="evidence" value="ECO:0007669"/>
    <property type="project" value="UniProtKB-SubCell"/>
</dbReference>
<sequence>MSPDHDNVDERTPLLHEENALNGEIESRKSGVRLLTSLAVDSIPVILSYILQNSVQTTSVLITGKLGPEELSAAAFSVMLAYVTGWCIALGGGSALDTLGSQAFTGGSRASDLSIHFQRCVIVLWCLFIPVGFLWTFIGDVLLAIKEPPVLCANVQRILRILIIGAPGYIAFESLKKYLQCQGIMRASTWVLVIMTPINIVLHIYLIHFTTLGLLGCPLALSITYWMAFFLLVIFTTLSPAHKRNGTWEGLQLRAALNPKGCWSFLKLAVPGILMVGTEWAAFEIVALAAGRLGGLPLAAQSVIMTTDQIVSTLPFGFGVVASNRIGNLLGAKAAVGAKRAAHAAALLSVIVMSIVMVIMLLSRNQFGYIYSDDEDVVRLVSKVMPLVASFQIADGLANSCGGILRGQGRQHLGALFNIVAYYIIALPIGISLAFKTPLGLQGLWIGQVIGLFTVGIGEYGVVWLGTNWNLEVEKGIKRNEEEAKRHDVQVPASHLAHGDPTLDQGPSETP</sequence>
<dbReference type="Pfam" id="PF01554">
    <property type="entry name" value="MatE"/>
    <property type="match status" value="2"/>
</dbReference>
<dbReference type="KEGG" id="cput:CONPUDRAFT_169544"/>
<feature type="transmembrane region" description="Helical" evidence="7">
    <location>
        <begin position="71"/>
        <end position="96"/>
    </location>
</feature>
<dbReference type="GO" id="GO:1990961">
    <property type="term" value="P:xenobiotic detoxification by transmembrane export across the plasma membrane"/>
    <property type="evidence" value="ECO:0007669"/>
    <property type="project" value="InterPro"/>
</dbReference>
<feature type="transmembrane region" description="Helical" evidence="7">
    <location>
        <begin position="187"/>
        <end position="207"/>
    </location>
</feature>
<evidence type="ECO:0000256" key="2">
    <source>
        <dbReference type="ARBA" id="ARBA00010199"/>
    </source>
</evidence>
<dbReference type="CDD" id="cd13132">
    <property type="entry name" value="MATE_eukaryotic"/>
    <property type="match status" value="1"/>
</dbReference>
<keyword evidence="5 7" id="KW-0472">Membrane</keyword>
<dbReference type="GeneID" id="19206253"/>
<feature type="region of interest" description="Disordered" evidence="6">
    <location>
        <begin position="482"/>
        <end position="511"/>
    </location>
</feature>
<dbReference type="GO" id="GO:0042910">
    <property type="term" value="F:xenobiotic transmembrane transporter activity"/>
    <property type="evidence" value="ECO:0007669"/>
    <property type="project" value="InterPro"/>
</dbReference>
<organism evidence="8 9">
    <name type="scientific">Coniophora puteana (strain RWD-64-598)</name>
    <name type="common">Brown rot fungus</name>
    <dbReference type="NCBI Taxonomy" id="741705"/>
    <lineage>
        <taxon>Eukaryota</taxon>
        <taxon>Fungi</taxon>
        <taxon>Dikarya</taxon>
        <taxon>Basidiomycota</taxon>
        <taxon>Agaricomycotina</taxon>
        <taxon>Agaricomycetes</taxon>
        <taxon>Agaricomycetidae</taxon>
        <taxon>Boletales</taxon>
        <taxon>Coniophorineae</taxon>
        <taxon>Coniophoraceae</taxon>
        <taxon>Coniophora</taxon>
    </lineage>
</organism>
<comment type="caution">
    <text evidence="8">The sequence shown here is derived from an EMBL/GenBank/DDBJ whole genome shotgun (WGS) entry which is preliminary data.</text>
</comment>
<proteinExistence type="inferred from homology"/>
<gene>
    <name evidence="8" type="ORF">CONPUDRAFT_169544</name>
</gene>
<evidence type="ECO:0000313" key="8">
    <source>
        <dbReference type="EMBL" id="EIW75122.1"/>
    </source>
</evidence>
<evidence type="ECO:0000256" key="1">
    <source>
        <dbReference type="ARBA" id="ARBA00004141"/>
    </source>
</evidence>
<feature type="transmembrane region" description="Helical" evidence="7">
    <location>
        <begin position="117"/>
        <end position="138"/>
    </location>
</feature>
<dbReference type="InterPro" id="IPR045069">
    <property type="entry name" value="MATE_euk"/>
</dbReference>
<evidence type="ECO:0000256" key="3">
    <source>
        <dbReference type="ARBA" id="ARBA00022692"/>
    </source>
</evidence>
<protein>
    <submittedName>
        <fullName evidence="8">MATE efflux family protein</fullName>
    </submittedName>
</protein>
<feature type="transmembrane region" description="Helical" evidence="7">
    <location>
        <begin position="445"/>
        <end position="465"/>
    </location>
</feature>
<dbReference type="OrthoDB" id="2126698at2759"/>
<dbReference type="NCBIfam" id="TIGR00797">
    <property type="entry name" value="matE"/>
    <property type="match status" value="1"/>
</dbReference>
<evidence type="ECO:0000256" key="6">
    <source>
        <dbReference type="SAM" id="MobiDB-lite"/>
    </source>
</evidence>
<feature type="transmembrane region" description="Helical" evidence="7">
    <location>
        <begin position="341"/>
        <end position="362"/>
    </location>
</feature>
<dbReference type="GO" id="GO:0015297">
    <property type="term" value="F:antiporter activity"/>
    <property type="evidence" value="ECO:0007669"/>
    <property type="project" value="InterPro"/>
</dbReference>
<name>A0A5M3M6Z4_CONPW</name>
<accession>A0A5M3M6Z4</accession>
<evidence type="ECO:0000256" key="5">
    <source>
        <dbReference type="ARBA" id="ARBA00023136"/>
    </source>
</evidence>
<dbReference type="EMBL" id="JH711589">
    <property type="protein sequence ID" value="EIW75122.1"/>
    <property type="molecule type" value="Genomic_DNA"/>
</dbReference>
<dbReference type="InterPro" id="IPR002528">
    <property type="entry name" value="MATE_fam"/>
</dbReference>
<dbReference type="AlphaFoldDB" id="A0A5M3M6Z4"/>
<dbReference type="Proteomes" id="UP000053558">
    <property type="component" value="Unassembled WGS sequence"/>
</dbReference>
<comment type="subcellular location">
    <subcellularLocation>
        <location evidence="1">Membrane</location>
        <topology evidence="1">Multi-pass membrane protein</topology>
    </subcellularLocation>
</comment>
<keyword evidence="9" id="KW-1185">Reference proteome</keyword>
<dbReference type="OMA" id="EFWILLK"/>
<dbReference type="RefSeq" id="XP_007774553.1">
    <property type="nucleotide sequence ID" value="XM_007776363.1"/>
</dbReference>
<feature type="transmembrane region" description="Helical" evidence="7">
    <location>
        <begin position="413"/>
        <end position="433"/>
    </location>
</feature>
<evidence type="ECO:0000256" key="4">
    <source>
        <dbReference type="ARBA" id="ARBA00022989"/>
    </source>
</evidence>